<dbReference type="Pfam" id="PF14223">
    <property type="entry name" value="Retrotran_gag_2"/>
    <property type="match status" value="1"/>
</dbReference>
<dbReference type="PANTHER" id="PTHR35317">
    <property type="entry name" value="OS04G0629600 PROTEIN"/>
    <property type="match status" value="1"/>
</dbReference>
<keyword evidence="3" id="KW-1185">Reference proteome</keyword>
<dbReference type="GO" id="GO:0003676">
    <property type="term" value="F:nucleic acid binding"/>
    <property type="evidence" value="ECO:0007669"/>
    <property type="project" value="InterPro"/>
</dbReference>
<reference evidence="2 3" key="1">
    <citation type="submission" date="2021-09" db="EMBL/GenBank/DDBJ databases">
        <title>Genomic insights and catalytic innovation underlie evolution of tropane alkaloids biosynthesis.</title>
        <authorList>
            <person name="Wang Y.-J."/>
            <person name="Tian T."/>
            <person name="Huang J.-P."/>
            <person name="Huang S.-X."/>
        </authorList>
    </citation>
    <scope>NUCLEOTIDE SEQUENCE [LARGE SCALE GENOMIC DNA]</scope>
    <source>
        <strain evidence="2">KIB-2018</strain>
        <tissue evidence="2">Leaf</tissue>
    </source>
</reference>
<name>A0AAV8SRQ8_9ROSI</name>
<feature type="domain" description="DUF4219" evidence="1">
    <location>
        <begin position="15"/>
        <end position="40"/>
    </location>
</feature>
<accession>A0AAV8SRQ8</accession>
<dbReference type="SUPFAM" id="SSF57756">
    <property type="entry name" value="Retrovirus zinc finger-like domains"/>
    <property type="match status" value="1"/>
</dbReference>
<dbReference type="InterPro" id="IPR025314">
    <property type="entry name" value="DUF4219"/>
</dbReference>
<comment type="caution">
    <text evidence="2">The sequence shown here is derived from an EMBL/GenBank/DDBJ whole genome shotgun (WGS) entry which is preliminary data.</text>
</comment>
<dbReference type="EMBL" id="JAIWQS010000009">
    <property type="protein sequence ID" value="KAJ8754937.1"/>
    <property type="molecule type" value="Genomic_DNA"/>
</dbReference>
<evidence type="ECO:0000313" key="3">
    <source>
        <dbReference type="Proteomes" id="UP001159364"/>
    </source>
</evidence>
<gene>
    <name evidence="2" type="ORF">K2173_015449</name>
</gene>
<dbReference type="PANTHER" id="PTHR35317:SF11">
    <property type="entry name" value="CCHC-TYPE DOMAIN-CONTAINING PROTEIN"/>
    <property type="match status" value="1"/>
</dbReference>
<dbReference type="AlphaFoldDB" id="A0AAV8SRQ8"/>
<proteinExistence type="predicted"/>
<dbReference type="Proteomes" id="UP001159364">
    <property type="component" value="Linkage Group LG09"/>
</dbReference>
<dbReference type="InterPro" id="IPR036875">
    <property type="entry name" value="Znf_CCHC_sf"/>
</dbReference>
<sequence>MDSESSFIAITLPVFDGRNYLSWVVQMEAFLEANDLWEVVDEDYDVPELPTNPTVAQIKIYKEKKQRKSKTKACLFSGVTPTIFSRIMTLKTKFEIQKMKESETIKDYSDRLIAIANNVRFLGFNFDYSRIVQKILITIPERFEAIISSLENSKDLAKISLAELLSTLQAQEQRRLMRQEGIAEGAFPIKSYNKKRINNNNAQSFPPCSYCKKTNHPEHKCWWRPDVRCNKCSQLGHVERICNTQQNVKEANQAINGQLEEDELF</sequence>
<evidence type="ECO:0000313" key="2">
    <source>
        <dbReference type="EMBL" id="KAJ8754937.1"/>
    </source>
</evidence>
<dbReference type="Pfam" id="PF13961">
    <property type="entry name" value="DUF4219"/>
    <property type="match status" value="1"/>
</dbReference>
<evidence type="ECO:0000259" key="1">
    <source>
        <dbReference type="Pfam" id="PF13961"/>
    </source>
</evidence>
<protein>
    <recommendedName>
        <fullName evidence="1">DUF4219 domain-containing protein</fullName>
    </recommendedName>
</protein>
<organism evidence="2 3">
    <name type="scientific">Erythroxylum novogranatense</name>
    <dbReference type="NCBI Taxonomy" id="1862640"/>
    <lineage>
        <taxon>Eukaryota</taxon>
        <taxon>Viridiplantae</taxon>
        <taxon>Streptophyta</taxon>
        <taxon>Embryophyta</taxon>
        <taxon>Tracheophyta</taxon>
        <taxon>Spermatophyta</taxon>
        <taxon>Magnoliopsida</taxon>
        <taxon>eudicotyledons</taxon>
        <taxon>Gunneridae</taxon>
        <taxon>Pentapetalae</taxon>
        <taxon>rosids</taxon>
        <taxon>fabids</taxon>
        <taxon>Malpighiales</taxon>
        <taxon>Erythroxylaceae</taxon>
        <taxon>Erythroxylum</taxon>
    </lineage>
</organism>
<dbReference type="GO" id="GO:0008270">
    <property type="term" value="F:zinc ion binding"/>
    <property type="evidence" value="ECO:0007669"/>
    <property type="project" value="InterPro"/>
</dbReference>